<dbReference type="InterPro" id="IPR008309">
    <property type="entry name" value="YdbL"/>
</dbReference>
<feature type="signal peptide" evidence="1">
    <location>
        <begin position="1"/>
        <end position="19"/>
    </location>
</feature>
<evidence type="ECO:0000313" key="3">
    <source>
        <dbReference type="Proteomes" id="UP000031637"/>
    </source>
</evidence>
<organism evidence="2 3">
    <name type="scientific">Sulfuritalea hydrogenivorans sk43H</name>
    <dbReference type="NCBI Taxonomy" id="1223802"/>
    <lineage>
        <taxon>Bacteria</taxon>
        <taxon>Pseudomonadati</taxon>
        <taxon>Pseudomonadota</taxon>
        <taxon>Betaproteobacteria</taxon>
        <taxon>Nitrosomonadales</taxon>
        <taxon>Sterolibacteriaceae</taxon>
        <taxon>Sulfuritalea</taxon>
    </lineage>
</organism>
<name>W0SIJ3_9PROT</name>
<dbReference type="Pfam" id="PF07027">
    <property type="entry name" value="DUF1318"/>
    <property type="match status" value="1"/>
</dbReference>
<proteinExistence type="predicted"/>
<dbReference type="RefSeq" id="WP_052473612.1">
    <property type="nucleotide sequence ID" value="NZ_AP012547.1"/>
</dbReference>
<accession>W0SIJ3</accession>
<dbReference type="HOGENOM" id="CLU_1833070_0_0_4"/>
<dbReference type="STRING" id="1223802.SUTH_02534"/>
<dbReference type="EMBL" id="AP012547">
    <property type="protein sequence ID" value="BAO30316.1"/>
    <property type="molecule type" value="Genomic_DNA"/>
</dbReference>
<evidence type="ECO:0000313" key="2">
    <source>
        <dbReference type="EMBL" id="BAO30316.1"/>
    </source>
</evidence>
<dbReference type="KEGG" id="shd:SUTH_02534"/>
<dbReference type="AlphaFoldDB" id="W0SIJ3"/>
<gene>
    <name evidence="2" type="ORF">SUTH_02534</name>
</gene>
<reference evidence="2 3" key="1">
    <citation type="journal article" date="2014" name="Syst. Appl. Microbiol.">
        <title>Complete genomes of freshwater sulfur oxidizers Sulfuricella denitrificans skB26 and Sulfuritalea hydrogenivorans sk43H: genetic insights into the sulfur oxidation pathway of betaproteobacteria.</title>
        <authorList>
            <person name="Watanabe T."/>
            <person name="Kojima H."/>
            <person name="Fukui M."/>
        </authorList>
    </citation>
    <scope>NUCLEOTIDE SEQUENCE [LARGE SCALE GENOMIC DNA]</scope>
    <source>
        <strain evidence="2">DSM22779</strain>
    </source>
</reference>
<dbReference type="Proteomes" id="UP000031637">
    <property type="component" value="Chromosome"/>
</dbReference>
<feature type="chain" id="PRO_5004796342" description="DUF1318 domain-containing protein" evidence="1">
    <location>
        <begin position="20"/>
        <end position="151"/>
    </location>
</feature>
<keyword evidence="3" id="KW-1185">Reference proteome</keyword>
<evidence type="ECO:0000256" key="1">
    <source>
        <dbReference type="SAM" id="SignalP"/>
    </source>
</evidence>
<protein>
    <recommendedName>
        <fullName evidence="4">DUF1318 domain-containing protein</fullName>
    </recommendedName>
</protein>
<sequence>MKFKRYALLFACLALPVAAADSAKDSAKDAAKPAINLDIGAPTVIVVKHSLTQRTSRLVRFYEAGEIGLGHDGLIYLRDNSRMSLAKRQIAEKLIDAENPERRALIQALADSNHRRDAEPEIWELMRERWNKQWKSGWWLRDAQGKWSKKP</sequence>
<keyword evidence="1" id="KW-0732">Signal</keyword>
<evidence type="ECO:0008006" key="4">
    <source>
        <dbReference type="Google" id="ProtNLM"/>
    </source>
</evidence>